<dbReference type="GO" id="GO:0005886">
    <property type="term" value="C:plasma membrane"/>
    <property type="evidence" value="ECO:0007669"/>
    <property type="project" value="UniProtKB-SubCell"/>
</dbReference>
<comment type="subcellular location">
    <subcellularLocation>
        <location evidence="1">Cell inner membrane</location>
        <topology evidence="1">Multi-pass membrane protein</topology>
    </subcellularLocation>
</comment>
<dbReference type="PRINTS" id="PR00260">
    <property type="entry name" value="CHEMTRNSDUCR"/>
</dbReference>
<dbReference type="InterPro" id="IPR033480">
    <property type="entry name" value="sCache_2"/>
</dbReference>
<organism evidence="13 14">
    <name type="scientific">Bradyrhizobium erythrophlei</name>
    <dbReference type="NCBI Taxonomy" id="1437360"/>
    <lineage>
        <taxon>Bacteria</taxon>
        <taxon>Pseudomonadati</taxon>
        <taxon>Pseudomonadota</taxon>
        <taxon>Alphaproteobacteria</taxon>
        <taxon>Hyphomicrobiales</taxon>
        <taxon>Nitrobacteraceae</taxon>
        <taxon>Bradyrhizobium</taxon>
    </lineage>
</organism>
<keyword evidence="2" id="KW-1003">Cell membrane</keyword>
<keyword evidence="7 9" id="KW-0807">Transducer</keyword>
<dbReference type="InterPro" id="IPR004090">
    <property type="entry name" value="Chemotax_Me-accpt_rcpt"/>
</dbReference>
<dbReference type="Gene3D" id="6.10.340.10">
    <property type="match status" value="1"/>
</dbReference>
<sequence length="563" mass="60322">MPRFGISAKLLLFSAIIFAGYAFLAWLASHKIHQTITTERIDMVRHVDEVAVSAVKTAYARFQSGELTEEAAKTLVKNQLRTVKYGATGEYYYIHDYDGNCVMHGGKPEREGQNYIGFVDNNGRQIIKEQIEAGRNGTGAVIALSPVGRAGSTQPVSKLSYAIAFEPWHWVISTSMFVDDIDTRYSEIAWQFFLIAGAVGLFMALCAYWLSRQITKPLGRLVQFTEQPLSSAPSAQFERDLRLKDEIGALARALQIFKAKSAEAERLRGEVDSQKSEAEAARRKTLTDMVTTVETETDNAVAGIDNRMAAMTEAASVMSRSAELVGTSAQTVATASSQALNNAQTVASAAEQLSSSIREISSQVTNATKATSAAVSRSESARTTIATLAEAVTRVGQVTTLISEIASQTNLLALNATIEAARAGEAGRGFAVVASEVKSLATQTARSTEEINRQISEIQSITQETVRGMDEVSSTVRTIDEIAGSIAAAVEEQHAATSEISRNVTETANGAREVSTRITEVSSEATRLGGEAGRVHSCAADVTDAVSSLRRVIVSAVRTSAAA</sequence>
<keyword evidence="6 10" id="KW-0472">Membrane</keyword>
<dbReference type="Gene3D" id="1.10.287.950">
    <property type="entry name" value="Methyl-accepting chemotaxis protein"/>
    <property type="match status" value="1"/>
</dbReference>
<dbReference type="SMART" id="SM00283">
    <property type="entry name" value="MA"/>
    <property type="match status" value="1"/>
</dbReference>
<evidence type="ECO:0000256" key="6">
    <source>
        <dbReference type="ARBA" id="ARBA00023136"/>
    </source>
</evidence>
<dbReference type="PANTHER" id="PTHR32089:SF112">
    <property type="entry name" value="LYSOZYME-LIKE PROTEIN-RELATED"/>
    <property type="match status" value="1"/>
</dbReference>
<evidence type="ECO:0000259" key="12">
    <source>
        <dbReference type="PROSITE" id="PS50192"/>
    </source>
</evidence>
<proteinExistence type="inferred from homology"/>
<evidence type="ECO:0000313" key="14">
    <source>
        <dbReference type="Proteomes" id="UP000184096"/>
    </source>
</evidence>
<dbReference type="GO" id="GO:0006935">
    <property type="term" value="P:chemotaxis"/>
    <property type="evidence" value="ECO:0007669"/>
    <property type="project" value="InterPro"/>
</dbReference>
<name>A0A1M7U1R7_9BRAD</name>
<dbReference type="Pfam" id="PF00015">
    <property type="entry name" value="MCPsignal"/>
    <property type="match status" value="1"/>
</dbReference>
<dbReference type="GO" id="GO:0004888">
    <property type="term" value="F:transmembrane signaling receptor activity"/>
    <property type="evidence" value="ECO:0007669"/>
    <property type="project" value="InterPro"/>
</dbReference>
<dbReference type="SUPFAM" id="SSF58104">
    <property type="entry name" value="Methyl-accepting chemotaxis protein (MCP) signaling domain"/>
    <property type="match status" value="1"/>
</dbReference>
<dbReference type="SMART" id="SM01049">
    <property type="entry name" value="Cache_2"/>
    <property type="match status" value="1"/>
</dbReference>
<evidence type="ECO:0000313" key="13">
    <source>
        <dbReference type="EMBL" id="SHN76790.1"/>
    </source>
</evidence>
<evidence type="ECO:0000256" key="3">
    <source>
        <dbReference type="ARBA" id="ARBA00022519"/>
    </source>
</evidence>
<evidence type="ECO:0000259" key="11">
    <source>
        <dbReference type="PROSITE" id="PS50111"/>
    </source>
</evidence>
<dbReference type="InterPro" id="IPR004089">
    <property type="entry name" value="MCPsignal_dom"/>
</dbReference>
<evidence type="ECO:0000256" key="8">
    <source>
        <dbReference type="ARBA" id="ARBA00029447"/>
    </source>
</evidence>
<gene>
    <name evidence="13" type="ORF">SAMN05444170_3308</name>
</gene>
<dbReference type="GO" id="GO:0007165">
    <property type="term" value="P:signal transduction"/>
    <property type="evidence" value="ECO:0007669"/>
    <property type="project" value="UniProtKB-KW"/>
</dbReference>
<evidence type="ECO:0000256" key="4">
    <source>
        <dbReference type="ARBA" id="ARBA00022692"/>
    </source>
</evidence>
<evidence type="ECO:0000256" key="2">
    <source>
        <dbReference type="ARBA" id="ARBA00022475"/>
    </source>
</evidence>
<dbReference type="Pfam" id="PF17200">
    <property type="entry name" value="sCache_2"/>
    <property type="match status" value="1"/>
</dbReference>
<dbReference type="OrthoDB" id="8482111at2"/>
<protein>
    <submittedName>
        <fullName evidence="13">Methyl-accepting chemotaxis sensory transducer with Cache sensor</fullName>
    </submittedName>
</protein>
<keyword evidence="3" id="KW-0997">Cell inner membrane</keyword>
<accession>A0A1M7U1R7</accession>
<evidence type="ECO:0000256" key="7">
    <source>
        <dbReference type="ARBA" id="ARBA00023224"/>
    </source>
</evidence>
<dbReference type="PROSITE" id="PS50192">
    <property type="entry name" value="T_SNARE"/>
    <property type="match status" value="1"/>
</dbReference>
<dbReference type="RefSeq" id="WP_072819149.1">
    <property type="nucleotide sequence ID" value="NZ_LT670849.1"/>
</dbReference>
<feature type="domain" description="Methyl-accepting transducer" evidence="11">
    <location>
        <begin position="314"/>
        <end position="529"/>
    </location>
</feature>
<keyword evidence="5 10" id="KW-1133">Transmembrane helix</keyword>
<feature type="transmembrane region" description="Helical" evidence="10">
    <location>
        <begin position="188"/>
        <end position="210"/>
    </location>
</feature>
<evidence type="ECO:0000256" key="10">
    <source>
        <dbReference type="SAM" id="Phobius"/>
    </source>
</evidence>
<dbReference type="EMBL" id="LT670849">
    <property type="protein sequence ID" value="SHN76790.1"/>
    <property type="molecule type" value="Genomic_DNA"/>
</dbReference>
<dbReference type="Proteomes" id="UP000184096">
    <property type="component" value="Chromosome I"/>
</dbReference>
<evidence type="ECO:0000256" key="9">
    <source>
        <dbReference type="PROSITE-ProRule" id="PRU00284"/>
    </source>
</evidence>
<evidence type="ECO:0000256" key="1">
    <source>
        <dbReference type="ARBA" id="ARBA00004429"/>
    </source>
</evidence>
<keyword evidence="14" id="KW-1185">Reference proteome</keyword>
<dbReference type="PROSITE" id="PS50111">
    <property type="entry name" value="CHEMOTAXIS_TRANSDUC_2"/>
    <property type="match status" value="1"/>
</dbReference>
<feature type="domain" description="T-SNARE coiled-coil homology" evidence="12">
    <location>
        <begin position="459"/>
        <end position="521"/>
    </location>
</feature>
<reference evidence="14" key="1">
    <citation type="submission" date="2016-11" db="EMBL/GenBank/DDBJ databases">
        <authorList>
            <person name="Varghese N."/>
            <person name="Submissions S."/>
        </authorList>
    </citation>
    <scope>NUCLEOTIDE SEQUENCE [LARGE SCALE GENOMIC DNA]</scope>
    <source>
        <strain evidence="14">GAS401</strain>
    </source>
</reference>
<dbReference type="InterPro" id="IPR000727">
    <property type="entry name" value="T_SNARE_dom"/>
</dbReference>
<keyword evidence="4 10" id="KW-0812">Transmembrane</keyword>
<dbReference type="Gene3D" id="3.30.450.20">
    <property type="entry name" value="PAS domain"/>
    <property type="match status" value="1"/>
</dbReference>
<comment type="similarity">
    <text evidence="8">Belongs to the methyl-accepting chemotaxis (MCP) protein family.</text>
</comment>
<evidence type="ECO:0000256" key="5">
    <source>
        <dbReference type="ARBA" id="ARBA00022989"/>
    </source>
</evidence>
<dbReference type="AlphaFoldDB" id="A0A1M7U1R7"/>
<dbReference type="PANTHER" id="PTHR32089">
    <property type="entry name" value="METHYL-ACCEPTING CHEMOTAXIS PROTEIN MCPB"/>
    <property type="match status" value="1"/>
</dbReference>